<feature type="domain" description="C2H2-type" evidence="2">
    <location>
        <begin position="338"/>
        <end position="359"/>
    </location>
</feature>
<dbReference type="Proteomes" id="UP001470230">
    <property type="component" value="Unassembled WGS sequence"/>
</dbReference>
<evidence type="ECO:0000313" key="4">
    <source>
        <dbReference type="Proteomes" id="UP001470230"/>
    </source>
</evidence>
<proteinExistence type="predicted"/>
<sequence length="364" mass="41933">MNQGEYISLVDNLNLLQSFGESTWIINSMKTIQYFNEYRSNTYLVDSRNLNNADLLNQISKSDIFGCYFDIRTIEGNSKINQLVVACSQGVVIFTSFEKESNEVMKNFFSAINSKQCYVRGITSYYKLLHLYNITLNRISNVDTLENYPDFMEFRRQSPFCGFSEAYRAKSKSQSSEKNNLVLECLTNAFEAACIDYYFTNLNKKGNSINTTSFNTDLRSQPSFPPGMNIPPNLDYPPGINPQPRQLSPKSFAQPQRFSLEPQHTYQSITPNAQEEASEKTNKQKEKVTFAPISADILKSNKKKQTEIDKRFWKNLDTLAAILSSTKKIEVEDGKYFCKQCNENFVSYEFLLEHCWNEHKSALE</sequence>
<reference evidence="3 4" key="1">
    <citation type="submission" date="2024-04" db="EMBL/GenBank/DDBJ databases">
        <title>Tritrichomonas musculus Genome.</title>
        <authorList>
            <person name="Alves-Ferreira E."/>
            <person name="Grigg M."/>
            <person name="Lorenzi H."/>
            <person name="Galac M."/>
        </authorList>
    </citation>
    <scope>NUCLEOTIDE SEQUENCE [LARGE SCALE GENOMIC DNA]</scope>
    <source>
        <strain evidence="3 4">EAF2021</strain>
    </source>
</reference>
<keyword evidence="4" id="KW-1185">Reference proteome</keyword>
<feature type="region of interest" description="Disordered" evidence="1">
    <location>
        <begin position="213"/>
        <end position="285"/>
    </location>
</feature>
<gene>
    <name evidence="3" type="ORF">M9Y10_016971</name>
</gene>
<dbReference type="EMBL" id="JAPFFF010000021">
    <property type="protein sequence ID" value="KAK8854409.1"/>
    <property type="molecule type" value="Genomic_DNA"/>
</dbReference>
<evidence type="ECO:0000259" key="2">
    <source>
        <dbReference type="PROSITE" id="PS00028"/>
    </source>
</evidence>
<organism evidence="3 4">
    <name type="scientific">Tritrichomonas musculus</name>
    <dbReference type="NCBI Taxonomy" id="1915356"/>
    <lineage>
        <taxon>Eukaryota</taxon>
        <taxon>Metamonada</taxon>
        <taxon>Parabasalia</taxon>
        <taxon>Tritrichomonadida</taxon>
        <taxon>Tritrichomonadidae</taxon>
        <taxon>Tritrichomonas</taxon>
    </lineage>
</organism>
<dbReference type="InterPro" id="IPR013087">
    <property type="entry name" value="Znf_C2H2_type"/>
</dbReference>
<comment type="caution">
    <text evidence="3">The sequence shown here is derived from an EMBL/GenBank/DDBJ whole genome shotgun (WGS) entry which is preliminary data.</text>
</comment>
<protein>
    <recommendedName>
        <fullName evidence="2">C2H2-type domain-containing protein</fullName>
    </recommendedName>
</protein>
<feature type="compositionally biased region" description="Polar residues" evidence="1">
    <location>
        <begin position="243"/>
        <end position="275"/>
    </location>
</feature>
<name>A0ABR2HXN6_9EUKA</name>
<evidence type="ECO:0000256" key="1">
    <source>
        <dbReference type="SAM" id="MobiDB-lite"/>
    </source>
</evidence>
<evidence type="ECO:0000313" key="3">
    <source>
        <dbReference type="EMBL" id="KAK8854409.1"/>
    </source>
</evidence>
<feature type="compositionally biased region" description="Polar residues" evidence="1">
    <location>
        <begin position="213"/>
        <end position="222"/>
    </location>
</feature>
<dbReference type="PROSITE" id="PS00028">
    <property type="entry name" value="ZINC_FINGER_C2H2_1"/>
    <property type="match status" value="1"/>
</dbReference>
<accession>A0ABR2HXN6</accession>